<accession>A0A5E6TYW2</accession>
<protein>
    <submittedName>
        <fullName evidence="2">Uncharacterized protein</fullName>
    </submittedName>
</protein>
<dbReference type="EMBL" id="CABVHK010000009">
    <property type="protein sequence ID" value="VVM96143.1"/>
    <property type="molecule type" value="Genomic_DNA"/>
</dbReference>
<proteinExistence type="predicted"/>
<dbReference type="Proteomes" id="UP000326953">
    <property type="component" value="Unassembled WGS sequence"/>
</dbReference>
<organism evidence="2 3">
    <name type="scientific">Pseudomonas fluorescens</name>
    <dbReference type="NCBI Taxonomy" id="294"/>
    <lineage>
        <taxon>Bacteria</taxon>
        <taxon>Pseudomonadati</taxon>
        <taxon>Pseudomonadota</taxon>
        <taxon>Gammaproteobacteria</taxon>
        <taxon>Pseudomonadales</taxon>
        <taxon>Pseudomonadaceae</taxon>
        <taxon>Pseudomonas</taxon>
    </lineage>
</organism>
<evidence type="ECO:0000313" key="3">
    <source>
        <dbReference type="Proteomes" id="UP000326953"/>
    </source>
</evidence>
<dbReference type="EMBL" id="CABVHK010000001">
    <property type="protein sequence ID" value="VVM35940.1"/>
    <property type="molecule type" value="Genomic_DNA"/>
</dbReference>
<evidence type="ECO:0000313" key="1">
    <source>
        <dbReference type="EMBL" id="VVM35940.1"/>
    </source>
</evidence>
<gene>
    <name evidence="1" type="ORF">PS662_00032</name>
    <name evidence="2" type="ORF">PS662_03095</name>
</gene>
<reference evidence="2 3" key="1">
    <citation type="submission" date="2019-09" db="EMBL/GenBank/DDBJ databases">
        <authorList>
            <person name="Chandra G."/>
            <person name="Truman W A."/>
        </authorList>
    </citation>
    <scope>NUCLEOTIDE SEQUENCE [LARGE SCALE GENOMIC DNA]</scope>
    <source>
        <strain evidence="2">PS662</strain>
    </source>
</reference>
<sequence length="31" mass="3294">MRVILINVDAAKEALSAPTGQKGVNRETTPL</sequence>
<name>A0A5E6TYW2_PSEFL</name>
<evidence type="ECO:0000313" key="2">
    <source>
        <dbReference type="EMBL" id="VVM96143.1"/>
    </source>
</evidence>
<dbReference type="AlphaFoldDB" id="A0A5E6TYW2"/>